<organism evidence="2 3">
    <name type="scientific">Lactuca virosa</name>
    <dbReference type="NCBI Taxonomy" id="75947"/>
    <lineage>
        <taxon>Eukaryota</taxon>
        <taxon>Viridiplantae</taxon>
        <taxon>Streptophyta</taxon>
        <taxon>Embryophyta</taxon>
        <taxon>Tracheophyta</taxon>
        <taxon>Spermatophyta</taxon>
        <taxon>Magnoliopsida</taxon>
        <taxon>eudicotyledons</taxon>
        <taxon>Gunneridae</taxon>
        <taxon>Pentapetalae</taxon>
        <taxon>asterids</taxon>
        <taxon>campanulids</taxon>
        <taxon>Asterales</taxon>
        <taxon>Asteraceae</taxon>
        <taxon>Cichorioideae</taxon>
        <taxon>Cichorieae</taxon>
        <taxon>Lactucinae</taxon>
        <taxon>Lactuca</taxon>
    </lineage>
</organism>
<accession>A0AAU9PL76</accession>
<reference evidence="2 3" key="1">
    <citation type="submission" date="2022-01" db="EMBL/GenBank/DDBJ databases">
        <authorList>
            <person name="Xiong W."/>
            <person name="Schranz E."/>
        </authorList>
    </citation>
    <scope>NUCLEOTIDE SEQUENCE [LARGE SCALE GENOMIC DNA]</scope>
</reference>
<feature type="compositionally biased region" description="Polar residues" evidence="1">
    <location>
        <begin position="61"/>
        <end position="74"/>
    </location>
</feature>
<comment type="caution">
    <text evidence="2">The sequence shown here is derived from an EMBL/GenBank/DDBJ whole genome shotgun (WGS) entry which is preliminary data.</text>
</comment>
<gene>
    <name evidence="2" type="ORF">LVIROSA_LOCUS35848</name>
</gene>
<sequence>MKQSRKAAKVAYQGLKELVKFGKFAEVENTPAASSINAEVAEEHVGPKPKFQFAFEEQTTRKPPQTVPVTTENPSESDQEDSTHVLLRKKRKRRDPSPGVLITDPVQNVSTPIEPSSVAQTIESTSTESSPMMQEISSPLPESTPMDHDF</sequence>
<dbReference type="Proteomes" id="UP001157418">
    <property type="component" value="Unassembled WGS sequence"/>
</dbReference>
<keyword evidence="3" id="KW-1185">Reference proteome</keyword>
<evidence type="ECO:0000256" key="1">
    <source>
        <dbReference type="SAM" id="MobiDB-lite"/>
    </source>
</evidence>
<protein>
    <submittedName>
        <fullName evidence="2">Uncharacterized protein</fullName>
    </submittedName>
</protein>
<evidence type="ECO:0000313" key="2">
    <source>
        <dbReference type="EMBL" id="CAH1450422.1"/>
    </source>
</evidence>
<feature type="region of interest" description="Disordered" evidence="1">
    <location>
        <begin position="55"/>
        <end position="150"/>
    </location>
</feature>
<dbReference type="AlphaFoldDB" id="A0AAU9PL76"/>
<name>A0AAU9PL76_9ASTR</name>
<feature type="compositionally biased region" description="Polar residues" evidence="1">
    <location>
        <begin position="105"/>
        <end position="141"/>
    </location>
</feature>
<proteinExistence type="predicted"/>
<evidence type="ECO:0000313" key="3">
    <source>
        <dbReference type="Proteomes" id="UP001157418"/>
    </source>
</evidence>
<dbReference type="EMBL" id="CAKMRJ010005634">
    <property type="protein sequence ID" value="CAH1450422.1"/>
    <property type="molecule type" value="Genomic_DNA"/>
</dbReference>